<name>A0ABM0H172_SACKO</name>
<reference evidence="3" key="1">
    <citation type="submission" date="2025-08" db="UniProtKB">
        <authorList>
            <consortium name="RefSeq"/>
        </authorList>
    </citation>
    <scope>IDENTIFICATION</scope>
    <source>
        <tissue evidence="3">Testes</tissue>
    </source>
</reference>
<sequence length="225" mass="25227">MASKLNHIRYEIMTSEHVDEASHVLSEAFLRGHLLSIAVNQPYEVELPSNISLCKYCVQEGVSMVAIDNRIGEVVGVITGLLCHGNDIELEKPDHPMITDDILPYIMPAMKPYIWALEKNFYEYPGFNKDRDCMILVSCKIGVREDYGGIGIGTRLAELRADLCREKSIKFILASSTGIISQRLYSKLGYECIGEIPYNEFKIDGKKPFASITACPSSKLFVLEL</sequence>
<feature type="domain" description="N-acetyltransferase" evidence="1">
    <location>
        <begin position="140"/>
        <end position="190"/>
    </location>
</feature>
<dbReference type="InterPro" id="IPR000182">
    <property type="entry name" value="GNAT_dom"/>
</dbReference>
<evidence type="ECO:0000313" key="3">
    <source>
        <dbReference type="RefSeq" id="XP_002741915.1"/>
    </source>
</evidence>
<dbReference type="Proteomes" id="UP000694865">
    <property type="component" value="Unplaced"/>
</dbReference>
<proteinExistence type="predicted"/>
<dbReference type="Gene3D" id="3.40.630.30">
    <property type="match status" value="1"/>
</dbReference>
<dbReference type="PANTHER" id="PTHR20905:SF1">
    <property type="entry name" value="AT07410P-RELATED"/>
    <property type="match status" value="1"/>
</dbReference>
<dbReference type="SUPFAM" id="SSF55729">
    <property type="entry name" value="Acyl-CoA N-acyltransferases (Nat)"/>
    <property type="match status" value="1"/>
</dbReference>
<dbReference type="GeneID" id="100371544"/>
<dbReference type="PANTHER" id="PTHR20905">
    <property type="entry name" value="N-ACETYLTRANSFERASE-RELATED"/>
    <property type="match status" value="1"/>
</dbReference>
<dbReference type="RefSeq" id="XP_002741915.1">
    <property type="nucleotide sequence ID" value="XM_002741869.2"/>
</dbReference>
<evidence type="ECO:0000259" key="1">
    <source>
        <dbReference type="Pfam" id="PF00583"/>
    </source>
</evidence>
<accession>A0ABM0H172</accession>
<dbReference type="Pfam" id="PF00583">
    <property type="entry name" value="Acetyltransf_1"/>
    <property type="match status" value="1"/>
</dbReference>
<organism evidence="2 3">
    <name type="scientific">Saccoglossus kowalevskii</name>
    <name type="common">Acorn worm</name>
    <dbReference type="NCBI Taxonomy" id="10224"/>
    <lineage>
        <taxon>Eukaryota</taxon>
        <taxon>Metazoa</taxon>
        <taxon>Hemichordata</taxon>
        <taxon>Enteropneusta</taxon>
        <taxon>Harrimaniidae</taxon>
        <taxon>Saccoglossus</taxon>
    </lineage>
</organism>
<dbReference type="InterPro" id="IPR016181">
    <property type="entry name" value="Acyl_CoA_acyltransferase"/>
</dbReference>
<evidence type="ECO:0000313" key="2">
    <source>
        <dbReference type="Proteomes" id="UP000694865"/>
    </source>
</evidence>
<gene>
    <name evidence="3" type="primary">LOC100371544</name>
</gene>
<keyword evidence="2" id="KW-1185">Reference proteome</keyword>
<protein>
    <submittedName>
        <fullName evidence="3">Uncharacterized protein LOC100371544</fullName>
    </submittedName>
</protein>